<comment type="caution">
    <text evidence="7">The sequence shown here is derived from an EMBL/GenBank/DDBJ whole genome shotgun (WGS) entry which is preliminary data.</text>
</comment>
<feature type="domain" description="Nudix hydrolase" evidence="6">
    <location>
        <begin position="43"/>
        <end position="173"/>
    </location>
</feature>
<dbReference type="GO" id="GO:0047631">
    <property type="term" value="F:ADP-ribose diphosphatase activity"/>
    <property type="evidence" value="ECO:0007669"/>
    <property type="project" value="UniProtKB-EC"/>
</dbReference>
<name>A0A150M746_9BACI</name>
<evidence type="ECO:0000256" key="3">
    <source>
        <dbReference type="ARBA" id="ARBA00022801"/>
    </source>
</evidence>
<dbReference type="Pfam" id="PF00293">
    <property type="entry name" value="NUDIX"/>
    <property type="match status" value="1"/>
</dbReference>
<dbReference type="InterPro" id="IPR004385">
    <property type="entry name" value="NDP_pyrophosphatase"/>
</dbReference>
<accession>A0A150M746</accession>
<dbReference type="InterPro" id="IPR020084">
    <property type="entry name" value="NUDIX_hydrolase_CS"/>
</dbReference>
<comment type="cofactor">
    <cofactor evidence="1 4">
        <name>Mg(2+)</name>
        <dbReference type="ChEBI" id="CHEBI:18420"/>
    </cofactor>
</comment>
<gene>
    <name evidence="7" type="ORF">B4135_1947</name>
</gene>
<evidence type="ECO:0000313" key="7">
    <source>
        <dbReference type="EMBL" id="KYD20171.1"/>
    </source>
</evidence>
<keyword evidence="4" id="KW-0460">Magnesium</keyword>
<feature type="binding site" evidence="4">
    <location>
        <position position="95"/>
    </location>
    <ligand>
        <name>Mg(2+)</name>
        <dbReference type="ChEBI" id="CHEBI:18420"/>
        <label>1</label>
    </ligand>
</feature>
<dbReference type="CDD" id="cd03424">
    <property type="entry name" value="NUDIX_ADPRase_Nudt5_UGPPase_Nudt14"/>
    <property type="match status" value="1"/>
</dbReference>
<keyword evidence="4" id="KW-0479">Metal-binding</keyword>
<comment type="subunit">
    <text evidence="2">Homodimer.</text>
</comment>
<dbReference type="PANTHER" id="PTHR11839:SF18">
    <property type="entry name" value="NUDIX HYDROLASE DOMAIN-CONTAINING PROTEIN"/>
    <property type="match status" value="1"/>
</dbReference>
<dbReference type="GO" id="GO:0046872">
    <property type="term" value="F:metal ion binding"/>
    <property type="evidence" value="ECO:0007669"/>
    <property type="project" value="UniProtKB-KW"/>
</dbReference>
<dbReference type="InterPro" id="IPR015797">
    <property type="entry name" value="NUDIX_hydrolase-like_dom_sf"/>
</dbReference>
<dbReference type="GO" id="GO:0006753">
    <property type="term" value="P:nucleoside phosphate metabolic process"/>
    <property type="evidence" value="ECO:0007669"/>
    <property type="project" value="TreeGrafter"/>
</dbReference>
<proteinExistence type="predicted"/>
<dbReference type="STRING" id="301148.B4135_1947"/>
<reference evidence="7 8" key="1">
    <citation type="submission" date="2016-01" db="EMBL/GenBank/DDBJ databases">
        <title>Draft Genome Sequences of Seven Thermophilic Sporeformers Isolated from Foods.</title>
        <authorList>
            <person name="Berendsen E.M."/>
            <person name="Wells-Bennik M.H."/>
            <person name="Krawcyk A.O."/>
            <person name="De Jong A."/>
            <person name="Holsappel S."/>
            <person name="Eijlander R.T."/>
            <person name="Kuipers O.P."/>
        </authorList>
    </citation>
    <scope>NUCLEOTIDE SEQUENCE [LARGE SCALE GENOMIC DNA]</scope>
    <source>
        <strain evidence="7 8">B4135</strain>
    </source>
</reference>
<dbReference type="Proteomes" id="UP000075683">
    <property type="component" value="Unassembled WGS sequence"/>
</dbReference>
<dbReference type="GO" id="GO:0005829">
    <property type="term" value="C:cytosol"/>
    <property type="evidence" value="ECO:0007669"/>
    <property type="project" value="TreeGrafter"/>
</dbReference>
<feature type="binding site" evidence="4">
    <location>
        <position position="99"/>
    </location>
    <ligand>
        <name>Mg(2+)</name>
        <dbReference type="ChEBI" id="CHEBI:18420"/>
        <label>1</label>
    </ligand>
</feature>
<keyword evidence="3 7" id="KW-0378">Hydrolase</keyword>
<protein>
    <submittedName>
        <fullName evidence="7">ADP-ribose pyrophosphatase</fullName>
        <ecNumber evidence="7">3.6.1.13</ecNumber>
    </submittedName>
</protein>
<dbReference type="GO" id="GO:0019693">
    <property type="term" value="P:ribose phosphate metabolic process"/>
    <property type="evidence" value="ECO:0007669"/>
    <property type="project" value="TreeGrafter"/>
</dbReference>
<evidence type="ECO:0000256" key="1">
    <source>
        <dbReference type="ARBA" id="ARBA00001946"/>
    </source>
</evidence>
<feature type="binding site" evidence="4">
    <location>
        <position position="144"/>
    </location>
    <ligand>
        <name>Mg(2+)</name>
        <dbReference type="ChEBI" id="CHEBI:18420"/>
        <label>1</label>
    </ligand>
</feature>
<evidence type="ECO:0000256" key="4">
    <source>
        <dbReference type="PIRSR" id="PIRSR604385-2"/>
    </source>
</evidence>
<dbReference type="SUPFAM" id="SSF55811">
    <property type="entry name" value="Nudix"/>
    <property type="match status" value="1"/>
</dbReference>
<dbReference type="Gene3D" id="3.90.79.10">
    <property type="entry name" value="Nucleoside Triphosphate Pyrophosphohydrolase"/>
    <property type="match status" value="1"/>
</dbReference>
<dbReference type="EMBL" id="LQYT01000036">
    <property type="protein sequence ID" value="KYD20171.1"/>
    <property type="molecule type" value="Genomic_DNA"/>
</dbReference>
<organism evidence="7 8">
    <name type="scientific">Caldibacillus debilis</name>
    <dbReference type="NCBI Taxonomy" id="301148"/>
    <lineage>
        <taxon>Bacteria</taxon>
        <taxon>Bacillati</taxon>
        <taxon>Bacillota</taxon>
        <taxon>Bacilli</taxon>
        <taxon>Bacillales</taxon>
        <taxon>Bacillaceae</taxon>
        <taxon>Caldibacillus</taxon>
    </lineage>
</organism>
<evidence type="ECO:0000256" key="5">
    <source>
        <dbReference type="PIRSR" id="PIRSR604385-3"/>
    </source>
</evidence>
<dbReference type="AlphaFoldDB" id="A0A150M746"/>
<dbReference type="PATRIC" id="fig|301148.3.peg.2983"/>
<dbReference type="FunFam" id="3.90.79.10:FF:000024">
    <property type="entry name" value="ADP-ribose pyrophosphatase"/>
    <property type="match status" value="1"/>
</dbReference>
<dbReference type="EC" id="3.6.1.13" evidence="7"/>
<sequence>MKRMETYEEKTLNRKTIFEGRVITVHLDEVSLPDGKTSTREIVEHPGAVAVIAFTDEGKMVMVRQYRKPLNRALVEIPAGKIDRGEQPEACARRELEEETGYVCAKLTHLVSFYTSPGFCDEILHIYLAEGLTKAEGRHLDEDEFLDLLEVTFEEAENLVKRGEIMDAKTIYAWQYWKALRETGK</sequence>
<dbReference type="PROSITE" id="PS00893">
    <property type="entry name" value="NUDIX_BOX"/>
    <property type="match status" value="1"/>
</dbReference>
<feature type="binding site" evidence="4">
    <location>
        <position position="79"/>
    </location>
    <ligand>
        <name>Mg(2+)</name>
        <dbReference type="ChEBI" id="CHEBI:18420"/>
        <label>1</label>
    </ligand>
</feature>
<feature type="short sequence motif" description="Nudix box" evidence="5">
    <location>
        <begin position="80"/>
        <end position="102"/>
    </location>
</feature>
<dbReference type="PANTHER" id="PTHR11839">
    <property type="entry name" value="UDP/ADP-SUGAR PYROPHOSPHATASE"/>
    <property type="match status" value="1"/>
</dbReference>
<evidence type="ECO:0000259" key="6">
    <source>
        <dbReference type="PROSITE" id="PS51462"/>
    </source>
</evidence>
<evidence type="ECO:0000256" key="2">
    <source>
        <dbReference type="ARBA" id="ARBA00011738"/>
    </source>
</evidence>
<dbReference type="PROSITE" id="PS51462">
    <property type="entry name" value="NUDIX"/>
    <property type="match status" value="1"/>
</dbReference>
<dbReference type="NCBIfam" id="TIGR00052">
    <property type="entry name" value="nudix-type nucleoside diphosphatase, YffH/AdpP family"/>
    <property type="match status" value="1"/>
</dbReference>
<dbReference type="InterPro" id="IPR000086">
    <property type="entry name" value="NUDIX_hydrolase_dom"/>
</dbReference>
<evidence type="ECO:0000313" key="8">
    <source>
        <dbReference type="Proteomes" id="UP000075683"/>
    </source>
</evidence>